<reference evidence="1" key="1">
    <citation type="submission" date="2023-10" db="EMBL/GenBank/DDBJ databases">
        <authorList>
            <person name="Rodriguez Cubillos JULIANA M."/>
            <person name="De Vega J."/>
        </authorList>
    </citation>
    <scope>NUCLEOTIDE SEQUENCE</scope>
</reference>
<organism evidence="1 2">
    <name type="scientific">Trifolium pratense</name>
    <name type="common">Red clover</name>
    <dbReference type="NCBI Taxonomy" id="57577"/>
    <lineage>
        <taxon>Eukaryota</taxon>
        <taxon>Viridiplantae</taxon>
        <taxon>Streptophyta</taxon>
        <taxon>Embryophyta</taxon>
        <taxon>Tracheophyta</taxon>
        <taxon>Spermatophyta</taxon>
        <taxon>Magnoliopsida</taxon>
        <taxon>eudicotyledons</taxon>
        <taxon>Gunneridae</taxon>
        <taxon>Pentapetalae</taxon>
        <taxon>rosids</taxon>
        <taxon>fabids</taxon>
        <taxon>Fabales</taxon>
        <taxon>Fabaceae</taxon>
        <taxon>Papilionoideae</taxon>
        <taxon>50 kb inversion clade</taxon>
        <taxon>NPAAA clade</taxon>
        <taxon>Hologalegina</taxon>
        <taxon>IRL clade</taxon>
        <taxon>Trifolieae</taxon>
        <taxon>Trifolium</taxon>
    </lineage>
</organism>
<gene>
    <name evidence="1" type="ORF">MILVUS5_LOCUS12791</name>
</gene>
<evidence type="ECO:0000313" key="2">
    <source>
        <dbReference type="Proteomes" id="UP001177021"/>
    </source>
</evidence>
<comment type="caution">
    <text evidence="1">The sequence shown here is derived from an EMBL/GenBank/DDBJ whole genome shotgun (WGS) entry which is preliminary data.</text>
</comment>
<dbReference type="Proteomes" id="UP001177021">
    <property type="component" value="Unassembled WGS sequence"/>
</dbReference>
<dbReference type="EMBL" id="CASHSV030000034">
    <property type="protein sequence ID" value="CAJ2643595.1"/>
    <property type="molecule type" value="Genomic_DNA"/>
</dbReference>
<evidence type="ECO:0000313" key="1">
    <source>
        <dbReference type="EMBL" id="CAJ2643595.1"/>
    </source>
</evidence>
<accession>A0ACB0JH63</accession>
<proteinExistence type="predicted"/>
<sequence length="213" mass="23496">MKFIPLCFLISLLVLFNTKPLQGAEPEPVLDIEGNPLQPKVGYYAWPLWANSGGITLGQTRNKTCPLDVICDPNSIGEPILFTPPGDLDFVPTLTDLTIDIRLLGPCVQYSRTWKTELVGSGFSGLFFVSTGGRSGDLDTKFKIVRLEGDIYSFKYCPSGVPYEVTCTTVGTFVDTDGTKVLAFGKGVDEPYYVRFHKASTFPLKKYQDLSTE</sequence>
<keyword evidence="2" id="KW-1185">Reference proteome</keyword>
<protein>
    <submittedName>
        <fullName evidence="1">Uncharacterized protein</fullName>
    </submittedName>
</protein>
<name>A0ACB0JH63_TRIPR</name>